<proteinExistence type="inferred from homology"/>
<evidence type="ECO:0000256" key="2">
    <source>
        <dbReference type="ARBA" id="ARBA00022448"/>
    </source>
</evidence>
<evidence type="ECO:0000256" key="6">
    <source>
        <dbReference type="ARBA" id="ARBA00023176"/>
    </source>
</evidence>
<feature type="binding site" evidence="8">
    <location>
        <begin position="5"/>
        <end position="6"/>
    </location>
    <ligand>
        <name>a 1,2-diacyl-sn-glycero-3-phospho-(1D-myo-inositol-3,4,5-trisphosphate)</name>
        <dbReference type="ChEBI" id="CHEBI:57836"/>
    </ligand>
</feature>
<keyword evidence="5 7" id="KW-0472">Membrane</keyword>
<evidence type="ECO:0000256" key="4">
    <source>
        <dbReference type="ARBA" id="ARBA00022927"/>
    </source>
</evidence>
<dbReference type="SUPFAM" id="SSF48371">
    <property type="entry name" value="ARM repeat"/>
    <property type="match status" value="1"/>
</dbReference>
<evidence type="ECO:0000256" key="7">
    <source>
        <dbReference type="PIRNR" id="PIRNR037091"/>
    </source>
</evidence>
<dbReference type="AlphaFoldDB" id="A0A024GIZ3"/>
<dbReference type="Pfam" id="PF01602">
    <property type="entry name" value="Adaptin_N"/>
    <property type="match status" value="1"/>
</dbReference>
<reference evidence="10 11" key="1">
    <citation type="submission" date="2012-05" db="EMBL/GenBank/DDBJ databases">
        <title>Recombination and specialization in a pathogen metapopulation.</title>
        <authorList>
            <person name="Gardiner A."/>
            <person name="Kemen E."/>
            <person name="Schultz-Larsen T."/>
            <person name="MacLean D."/>
            <person name="Van Oosterhout C."/>
            <person name="Jones J.D.G."/>
        </authorList>
    </citation>
    <scope>NUCLEOTIDE SEQUENCE [LARGE SCALE GENOMIC DNA]</scope>
    <source>
        <strain evidence="10 11">Ac Nc2</strain>
    </source>
</reference>
<dbReference type="EMBL" id="CAIX01000123">
    <property type="protein sequence ID" value="CCI46314.1"/>
    <property type="molecule type" value="Genomic_DNA"/>
</dbReference>
<dbReference type="Gene3D" id="3.30.310.10">
    <property type="entry name" value="TATA-Binding Protein"/>
    <property type="match status" value="1"/>
</dbReference>
<feature type="binding site" evidence="8">
    <location>
        <position position="47"/>
    </location>
    <ligand>
        <name>a 1,2-diacyl-sn-glycero-3-phospho-(1D-myo-inositol-3,4,5-trisphosphate)</name>
        <dbReference type="ChEBI" id="CHEBI:57836"/>
    </ligand>
</feature>
<comment type="caution">
    <text evidence="10">The sequence shown here is derived from an EMBL/GenBank/DDBJ whole genome shotgun (WGS) entry which is preliminary data.</text>
</comment>
<feature type="binding site" evidence="8">
    <location>
        <begin position="51"/>
        <end position="55"/>
    </location>
    <ligand>
        <name>a 1,2-diacyl-sn-glycero-3-phospho-(1D-myo-inositol-3,4,5-trisphosphate)</name>
        <dbReference type="ChEBI" id="CHEBI:57836"/>
    </ligand>
</feature>
<keyword evidence="6 7" id="KW-0168">Coated pit</keyword>
<dbReference type="GO" id="GO:0030122">
    <property type="term" value="C:AP-2 adaptor complex"/>
    <property type="evidence" value="ECO:0007669"/>
    <property type="project" value="InterPro"/>
</dbReference>
<dbReference type="InParanoid" id="A0A024GIZ3"/>
<dbReference type="PANTHER" id="PTHR22780">
    <property type="entry name" value="ADAPTIN, ALPHA/GAMMA/EPSILON"/>
    <property type="match status" value="1"/>
</dbReference>
<evidence type="ECO:0000313" key="11">
    <source>
        <dbReference type="Proteomes" id="UP000053237"/>
    </source>
</evidence>
<dbReference type="InterPro" id="IPR017104">
    <property type="entry name" value="AP2_complex_asu"/>
</dbReference>
<dbReference type="PIRSF" id="PIRSF037091">
    <property type="entry name" value="AP2_complex_alpha"/>
    <property type="match status" value="1"/>
</dbReference>
<dbReference type="Gene3D" id="2.60.40.1230">
    <property type="match status" value="1"/>
</dbReference>
<evidence type="ECO:0000259" key="9">
    <source>
        <dbReference type="SMART" id="SM00809"/>
    </source>
</evidence>
<dbReference type="GO" id="GO:0072583">
    <property type="term" value="P:clathrin-dependent endocytosis"/>
    <property type="evidence" value="ECO:0007669"/>
    <property type="project" value="InterPro"/>
</dbReference>
<dbReference type="InterPro" id="IPR050840">
    <property type="entry name" value="Adaptor_Complx_Large_Subunit"/>
</dbReference>
<dbReference type="InterPro" id="IPR016024">
    <property type="entry name" value="ARM-type_fold"/>
</dbReference>
<dbReference type="InterPro" id="IPR002553">
    <property type="entry name" value="Clathrin/coatomer_adapt-like_N"/>
</dbReference>
<dbReference type="InterPro" id="IPR012295">
    <property type="entry name" value="TBP_dom_sf"/>
</dbReference>
<dbReference type="InterPro" id="IPR013041">
    <property type="entry name" value="Clathrin_app_Ig-like_sf"/>
</dbReference>
<accession>A0A024GIZ3</accession>
<sequence>MFSARGLNNFISELRSCTSHEEEQKRVDKELGKIRQKFTQNHQLNSYDKKKYAWKLIYIFMLGYDIDFGHMQVINLVSSTKYSEKCLGYLGCSILLKSSDELMTLVVNSIRNDLKSVEASHQCLALCCVANLGGSEFFEALSPDVVSLLMSSASIAHVRKKAALCVRRMLIPNPDLIPVEDLETRLVTLMSETHLGVVTSAASLLQTSMSLHPTKLSSLYDVCVTRLGTLVNHKACPRDYMYYNTPCPWLQVKLLRILQQFGASKDKSVDAKLNDVLHRILARPLPGKGAKNNAAFAVLIETVNLVIAQGKRSDPQLKEQGIQLLARFISLSEPNIRYIGLDSMYRYVRLEGDVNAVKAHKDTVLFSLKDADNSIRRRALDLLFSMCDTENALEIVNELVNYLPVAEGAIREEIVLKAAILAEKYAKNLRWYVDTVLQLITIAGSQVPDDVWHRVVQIVTNKEELQKYAAEVMFRALEPKHIDETTAKFGAYVLGEFGYLICELPDMSSEKQFQLLHKHFMVSSIPTRCLILSAFVKMENLYDEIRPLILDVFKQCSSNMDLEIQQRACEYFCLDQIGDDLMKKVLEPMPIFPENRESALILRLRNQQKAAVGEENKIASNSIETDRIRDNDTSSQQSNHVDLLSLDSVQPVSGAKLGTSNSTATSKEVIRSANPVSDLLDVFGDAPPAPQHAVGFDAVTSAKVSEWYRNLLLNAQGVLLENEFLQIGVKQEYRPPQCRLGIFYGNKCAHSLTSFQVEIDTSKCGVSNNAFRMQTDPMASQLASKQQIVQQLMMECMAPFHDAPTLKVSFTCNGRLYAYEMRLPCHVTSFIEPVQLPRHDFLTRWQALEGQDRDQYDSWKSSITIDTMQIRRNLTEDIKFALVEGSTDNQLCVAGTFRTGTLGPNGDKVSIGCLVRVEIDAMNSYQLAIRTANRDVSVALKNVLRKILL</sequence>
<dbReference type="InterPro" id="IPR008152">
    <property type="entry name" value="Clathrin_a/b/g-adaptin_app_Ig"/>
</dbReference>
<dbReference type="Pfam" id="PF02883">
    <property type="entry name" value="Alpha_adaptinC2"/>
    <property type="match status" value="1"/>
</dbReference>
<keyword evidence="4 7" id="KW-0653">Protein transport</keyword>
<dbReference type="SMART" id="SM00809">
    <property type="entry name" value="Alpha_adaptinC2"/>
    <property type="match status" value="1"/>
</dbReference>
<dbReference type="Proteomes" id="UP000053237">
    <property type="component" value="Unassembled WGS sequence"/>
</dbReference>
<protein>
    <recommendedName>
        <fullName evidence="7">AP-2 complex subunit alpha</fullName>
    </recommendedName>
</protein>
<dbReference type="InterPro" id="IPR009028">
    <property type="entry name" value="Coatomer/calthrin_app_sub_C"/>
</dbReference>
<dbReference type="SUPFAM" id="SSF55711">
    <property type="entry name" value="Subdomain of clathrin and coatomer appendage domain"/>
    <property type="match status" value="1"/>
</dbReference>
<dbReference type="GO" id="GO:0035615">
    <property type="term" value="F:clathrin adaptor activity"/>
    <property type="evidence" value="ECO:0007669"/>
    <property type="project" value="InterPro"/>
</dbReference>
<keyword evidence="11" id="KW-1185">Reference proteome</keyword>
<feature type="binding site" evidence="8">
    <location>
        <position position="37"/>
    </location>
    <ligand>
        <name>a 1,2-diacyl-sn-glycero-3-phospho-(1D-myo-inositol-3,4,5-trisphosphate)</name>
        <dbReference type="ChEBI" id="CHEBI:57836"/>
    </ligand>
</feature>
<dbReference type="InterPro" id="IPR003164">
    <property type="entry name" value="Clathrin_a-adaptin_app_sub_C"/>
</dbReference>
<evidence type="ECO:0000313" key="10">
    <source>
        <dbReference type="EMBL" id="CCI46314.1"/>
    </source>
</evidence>
<feature type="domain" description="Clathrin adaptor alpha/beta/gamma-adaptin appendage Ig-like subdomain" evidence="9">
    <location>
        <begin position="709"/>
        <end position="824"/>
    </location>
</feature>
<comment type="function">
    <text evidence="7">Adaptins are components of the adaptor complexes which link clathrin to receptors in coated vesicles. Clathrin-associated protein complexes are believed to interact with the cytoplasmic tails of membrane proteins, leading to their selection and concentration.</text>
</comment>
<dbReference type="SUPFAM" id="SSF49348">
    <property type="entry name" value="Clathrin adaptor appendage domain"/>
    <property type="match status" value="1"/>
</dbReference>
<organism evidence="10 11">
    <name type="scientific">Albugo candida</name>
    <dbReference type="NCBI Taxonomy" id="65357"/>
    <lineage>
        <taxon>Eukaryota</taxon>
        <taxon>Sar</taxon>
        <taxon>Stramenopiles</taxon>
        <taxon>Oomycota</taxon>
        <taxon>Peronosporomycetes</taxon>
        <taxon>Albuginales</taxon>
        <taxon>Albuginaceae</taxon>
        <taxon>Albugo</taxon>
    </lineage>
</organism>
<dbReference type="Gene3D" id="1.25.10.10">
    <property type="entry name" value="Leucine-rich Repeat Variant"/>
    <property type="match status" value="1"/>
</dbReference>
<evidence type="ECO:0000256" key="8">
    <source>
        <dbReference type="PIRSR" id="PIRSR037091-1"/>
    </source>
</evidence>
<evidence type="ECO:0000256" key="5">
    <source>
        <dbReference type="ARBA" id="ARBA00023136"/>
    </source>
</evidence>
<name>A0A024GIZ3_9STRA</name>
<dbReference type="Pfam" id="PF02296">
    <property type="entry name" value="Alpha_adaptin_C"/>
    <property type="match status" value="1"/>
</dbReference>
<dbReference type="InterPro" id="IPR011989">
    <property type="entry name" value="ARM-like"/>
</dbReference>
<comment type="similarity">
    <text evidence="7">Belongs to the adaptor complexes large subunit family.</text>
</comment>
<keyword evidence="2 7" id="KW-0813">Transport</keyword>
<dbReference type="OrthoDB" id="413467at2759"/>
<keyword evidence="3 7" id="KW-0254">Endocytosis</keyword>
<evidence type="ECO:0000256" key="1">
    <source>
        <dbReference type="ARBA" id="ARBA00004277"/>
    </source>
</evidence>
<gene>
    <name evidence="10" type="ORF">BN9_072430</name>
</gene>
<evidence type="ECO:0000256" key="3">
    <source>
        <dbReference type="ARBA" id="ARBA00022583"/>
    </source>
</evidence>
<comment type="subcellular location">
    <subcellularLocation>
        <location evidence="1">Membrane</location>
        <location evidence="1">Coated pit</location>
        <topology evidence="1">Peripheral membrane protein</topology>
        <orientation evidence="1">Cytoplasmic side</orientation>
    </subcellularLocation>
</comment>
<dbReference type="GO" id="GO:0006886">
    <property type="term" value="P:intracellular protein transport"/>
    <property type="evidence" value="ECO:0007669"/>
    <property type="project" value="UniProtKB-UniRule"/>
</dbReference>
<dbReference type="STRING" id="65357.A0A024GIZ3"/>